<evidence type="ECO:0000259" key="12">
    <source>
        <dbReference type="PROSITE" id="PS00486"/>
    </source>
</evidence>
<evidence type="ECO:0000256" key="9">
    <source>
        <dbReference type="HAMAP-Rule" id="MF_00096"/>
    </source>
</evidence>
<dbReference type="InterPro" id="IPR000432">
    <property type="entry name" value="DNA_mismatch_repair_MutS_C"/>
</dbReference>
<dbReference type="GO" id="GO:0005829">
    <property type="term" value="C:cytosol"/>
    <property type="evidence" value="ECO:0007669"/>
    <property type="project" value="TreeGrafter"/>
</dbReference>
<dbReference type="Gene3D" id="3.30.420.110">
    <property type="entry name" value="MutS, connector domain"/>
    <property type="match status" value="1"/>
</dbReference>
<dbReference type="SUPFAM" id="SSF53150">
    <property type="entry name" value="DNA repair protein MutS, domain II"/>
    <property type="match status" value="1"/>
</dbReference>
<keyword evidence="3 9" id="KW-0547">Nucleotide-binding</keyword>
<dbReference type="eggNOG" id="COG0249">
    <property type="taxonomic scope" value="Bacteria"/>
</dbReference>
<comment type="function">
    <text evidence="8 9">This protein is involved in the repair of mismatches in DNA. It is possible that it carries out the mismatch recognition step. This protein has a weak ATPase activity.</text>
</comment>
<accession>A0A249P6C4</accession>
<dbReference type="GO" id="GO:0006298">
    <property type="term" value="P:mismatch repair"/>
    <property type="evidence" value="ECO:0007669"/>
    <property type="project" value="UniProtKB-UniRule"/>
</dbReference>
<keyword evidence="4 9" id="KW-0227">DNA damage</keyword>
<dbReference type="GO" id="GO:0003684">
    <property type="term" value="F:damaged DNA binding"/>
    <property type="evidence" value="ECO:0007669"/>
    <property type="project" value="UniProtKB-UniRule"/>
</dbReference>
<evidence type="ECO:0000256" key="5">
    <source>
        <dbReference type="ARBA" id="ARBA00022840"/>
    </source>
</evidence>
<dbReference type="PANTHER" id="PTHR11361">
    <property type="entry name" value="DNA MISMATCH REPAIR PROTEIN MUTS FAMILY MEMBER"/>
    <property type="match status" value="1"/>
</dbReference>
<dbReference type="InterPro" id="IPR045076">
    <property type="entry name" value="MutS"/>
</dbReference>
<evidence type="ECO:0000256" key="10">
    <source>
        <dbReference type="RuleBase" id="RU003756"/>
    </source>
</evidence>
<dbReference type="EMBL" id="CP023067">
    <property type="protein sequence ID" value="ASY61501.1"/>
    <property type="molecule type" value="Genomic_DNA"/>
</dbReference>
<dbReference type="PROSITE" id="PS00486">
    <property type="entry name" value="DNA_MISMATCH_REPAIR_2"/>
    <property type="match status" value="1"/>
</dbReference>
<dbReference type="PANTHER" id="PTHR11361:SF34">
    <property type="entry name" value="DNA MISMATCH REPAIR PROTEIN MSH1, MITOCHONDRIAL"/>
    <property type="match status" value="1"/>
</dbReference>
<dbReference type="InterPro" id="IPR017261">
    <property type="entry name" value="DNA_mismatch_repair_MutS/MSH"/>
</dbReference>
<evidence type="ECO:0000256" key="3">
    <source>
        <dbReference type="ARBA" id="ARBA00022741"/>
    </source>
</evidence>
<evidence type="ECO:0000256" key="1">
    <source>
        <dbReference type="ARBA" id="ARBA00006271"/>
    </source>
</evidence>
<comment type="similarity">
    <text evidence="1 9 10">Belongs to the DNA mismatch repair MutS family.</text>
</comment>
<dbReference type="SMART" id="SM00533">
    <property type="entry name" value="MUTSd"/>
    <property type="match status" value="1"/>
</dbReference>
<dbReference type="SMART" id="SM00534">
    <property type="entry name" value="MUTSac"/>
    <property type="match status" value="1"/>
</dbReference>
<dbReference type="Gene3D" id="3.40.50.300">
    <property type="entry name" value="P-loop containing nucleotide triphosphate hydrolases"/>
    <property type="match status" value="1"/>
</dbReference>
<dbReference type="Pfam" id="PF05188">
    <property type="entry name" value="MutS_II"/>
    <property type="match status" value="1"/>
</dbReference>
<feature type="coiled-coil region" evidence="11">
    <location>
        <begin position="541"/>
        <end position="568"/>
    </location>
</feature>
<dbReference type="GO" id="GO:0030983">
    <property type="term" value="F:mismatched DNA binding"/>
    <property type="evidence" value="ECO:0007669"/>
    <property type="project" value="InterPro"/>
</dbReference>
<dbReference type="Gene3D" id="3.40.1170.10">
    <property type="entry name" value="DNA repair protein MutS, domain I"/>
    <property type="match status" value="1"/>
</dbReference>
<dbReference type="InterPro" id="IPR036187">
    <property type="entry name" value="DNA_mismatch_repair_MutS_sf"/>
</dbReference>
<dbReference type="InterPro" id="IPR007695">
    <property type="entry name" value="DNA_mismatch_repair_MutS-lik_N"/>
</dbReference>
<dbReference type="STRING" id="716928.GCA_000261485_01751"/>
<keyword evidence="14" id="KW-1185">Reference proteome</keyword>
<dbReference type="InterPro" id="IPR007861">
    <property type="entry name" value="DNA_mismatch_repair_MutS_clamp"/>
</dbReference>
<dbReference type="NCBIfam" id="TIGR01070">
    <property type="entry name" value="mutS1"/>
    <property type="match status" value="1"/>
</dbReference>
<dbReference type="NCBIfam" id="NF003810">
    <property type="entry name" value="PRK05399.1"/>
    <property type="match status" value="1"/>
</dbReference>
<dbReference type="CDD" id="cd03284">
    <property type="entry name" value="ABC_MutS1"/>
    <property type="match status" value="1"/>
</dbReference>
<dbReference type="Gene3D" id="6.10.140.430">
    <property type="match status" value="1"/>
</dbReference>
<feature type="domain" description="DNA mismatch repair proteins mutS family" evidence="12">
    <location>
        <begin position="739"/>
        <end position="755"/>
    </location>
</feature>
<sequence>MNLLTDPSSQTGEIFSVSDLASEESRSSATPMMEQYIEIKANNPDSLLFYRMGDFYELFFQDAVEAARALGITLTKRGLHMGQVIPMCGVPVHAADDYLQKLIALGFRVAVCEQVEDPAEAKKRGSKSVVRRDVVRLVTPGTITEEKLLSPSETNYLMALARIRSGSEPAYALAWIDISTGIFRLAETAESRLLADILRIEPRELILPDTVFHDPELRAVFEVLGRVAVPQPAVLFDSATAESRIARYYGVKTLDGFGSFSRAELAAASAAISYVEKTQLAERPALGIPERESVASTLFIDPATRANLELAKTLSGAREGSLLKALDRTVTSGGARLLAERLMSPLTDPDRINQRLDSVEILVDQPSLAMDVRDALRRAPDMPRALSRLALGRGGPRDLGAIQAGLRAAKALSALLARAELSVELDEARGAIAALPGELLACLDAMLAEELPLLKRDGGFLREGANAELDEMRALRDQSRRVIAGLQLRYCEETGVKSLKIKHNNVLGYFIEVTAGNAGAMTDTDAGKARFIHRQTMANAMRFTTTELADLETKIANAADRALAIELEAFEAMTRAVVAHAEALKAAALALAAIDVSAALAVLAEEQNYVRPAVDRSRMFAIEGGRHPVVEQALRRQAANPFVANGCDLSPPDGEKTGAIWLLTGPNMGGKSTFLRQNALIAIMAQMGSFVPAAAAHIGVVDRLFSRVGASDDLARGRSTFMVEMVETAAILNQATDRSLVILDEIGRGTATFDGLSIAWAAVEHLHEVNRCRGLFATHFHELTVLSEKLGRLSNATMRVKEWDGDVIFLHEVGPGAADRSYGIQVARLAGLPASVVSRARDVLAKLEDADRKNPASQLIDDLPLFQVAVRREEVAKAAGPSKVEDSLRSLNPDDMTPREALEALYALKKELASR</sequence>
<dbReference type="KEGG" id="esj:SJ05684_c00280"/>
<evidence type="ECO:0000313" key="14">
    <source>
        <dbReference type="Proteomes" id="UP000217211"/>
    </source>
</evidence>
<evidence type="ECO:0000256" key="7">
    <source>
        <dbReference type="ARBA" id="ARBA00023204"/>
    </source>
</evidence>
<reference evidence="13 14" key="1">
    <citation type="submission" date="2017-08" db="EMBL/GenBank/DDBJ databases">
        <title>Multipartite genome sequences of Sinorhizobium species nodulating soybeans.</title>
        <authorList>
            <person name="Tian C.F."/>
        </authorList>
    </citation>
    <scope>NUCLEOTIDE SEQUENCE [LARGE SCALE GENOMIC DNA]</scope>
    <source>
        <strain evidence="13 14">CCBAU 05684</strain>
    </source>
</reference>
<proteinExistence type="inferred from homology"/>
<dbReference type="Pfam" id="PF05192">
    <property type="entry name" value="MutS_III"/>
    <property type="match status" value="1"/>
</dbReference>
<keyword evidence="5 9" id="KW-0067">ATP-binding</keyword>
<keyword evidence="6 9" id="KW-0238">DNA-binding</keyword>
<name>A0A249P6C4_9HYPH</name>
<dbReference type="Proteomes" id="UP000217211">
    <property type="component" value="Chromosome"/>
</dbReference>
<dbReference type="Pfam" id="PF00488">
    <property type="entry name" value="MutS_V"/>
    <property type="match status" value="1"/>
</dbReference>
<evidence type="ECO:0000313" key="13">
    <source>
        <dbReference type="EMBL" id="ASY61501.1"/>
    </source>
</evidence>
<evidence type="ECO:0000256" key="11">
    <source>
        <dbReference type="SAM" id="Coils"/>
    </source>
</evidence>
<evidence type="ECO:0000256" key="2">
    <source>
        <dbReference type="ARBA" id="ARBA00021982"/>
    </source>
</evidence>
<dbReference type="InterPro" id="IPR007860">
    <property type="entry name" value="DNA_mmatch_repair_MutS_con_dom"/>
</dbReference>
<dbReference type="InterPro" id="IPR027417">
    <property type="entry name" value="P-loop_NTPase"/>
</dbReference>
<dbReference type="Pfam" id="PF01624">
    <property type="entry name" value="MutS_I"/>
    <property type="match status" value="1"/>
</dbReference>
<dbReference type="InterPro" id="IPR016151">
    <property type="entry name" value="DNA_mismatch_repair_MutS_N"/>
</dbReference>
<dbReference type="AlphaFoldDB" id="A0A249P6C4"/>
<dbReference type="InterPro" id="IPR036678">
    <property type="entry name" value="MutS_con_dom_sf"/>
</dbReference>
<evidence type="ECO:0000256" key="8">
    <source>
        <dbReference type="ARBA" id="ARBA00024647"/>
    </source>
</evidence>
<organism evidence="13 14">
    <name type="scientific">Sinorhizobium sojae CCBAU 05684</name>
    <dbReference type="NCBI Taxonomy" id="716928"/>
    <lineage>
        <taxon>Bacteria</taxon>
        <taxon>Pseudomonadati</taxon>
        <taxon>Pseudomonadota</taxon>
        <taxon>Alphaproteobacteria</taxon>
        <taxon>Hyphomicrobiales</taxon>
        <taxon>Rhizobiaceae</taxon>
        <taxon>Sinorhizobium/Ensifer group</taxon>
        <taxon>Sinorhizobium</taxon>
    </lineage>
</organism>
<dbReference type="Gene3D" id="1.10.1420.10">
    <property type="match status" value="2"/>
</dbReference>
<protein>
    <recommendedName>
        <fullName evidence="2 9">DNA mismatch repair protein MutS</fullName>
    </recommendedName>
</protein>
<dbReference type="PIRSF" id="PIRSF037677">
    <property type="entry name" value="DNA_mis_repair_Msh6"/>
    <property type="match status" value="1"/>
</dbReference>
<keyword evidence="11" id="KW-0175">Coiled coil</keyword>
<dbReference type="SUPFAM" id="SSF48334">
    <property type="entry name" value="DNA repair protein MutS, domain III"/>
    <property type="match status" value="1"/>
</dbReference>
<feature type="binding site" evidence="9">
    <location>
        <begin position="665"/>
        <end position="672"/>
    </location>
    <ligand>
        <name>ATP</name>
        <dbReference type="ChEBI" id="CHEBI:30616"/>
    </ligand>
</feature>
<dbReference type="RefSeq" id="WP_034853770.1">
    <property type="nucleotide sequence ID" value="NZ_AJQT01000033.1"/>
</dbReference>
<dbReference type="HAMAP" id="MF_00096">
    <property type="entry name" value="MutS"/>
    <property type="match status" value="1"/>
</dbReference>
<dbReference type="OrthoDB" id="9802448at2"/>
<dbReference type="FunFam" id="3.40.1170.10:FF:000001">
    <property type="entry name" value="DNA mismatch repair protein MutS"/>
    <property type="match status" value="1"/>
</dbReference>
<dbReference type="SUPFAM" id="SSF55271">
    <property type="entry name" value="DNA repair protein MutS, domain I"/>
    <property type="match status" value="1"/>
</dbReference>
<dbReference type="InterPro" id="IPR007696">
    <property type="entry name" value="DNA_mismatch_repair_MutS_core"/>
</dbReference>
<dbReference type="GO" id="GO:0005524">
    <property type="term" value="F:ATP binding"/>
    <property type="evidence" value="ECO:0007669"/>
    <property type="project" value="UniProtKB-UniRule"/>
</dbReference>
<dbReference type="GO" id="GO:0140664">
    <property type="term" value="F:ATP-dependent DNA damage sensor activity"/>
    <property type="evidence" value="ECO:0007669"/>
    <property type="project" value="InterPro"/>
</dbReference>
<evidence type="ECO:0000256" key="4">
    <source>
        <dbReference type="ARBA" id="ARBA00022763"/>
    </source>
</evidence>
<keyword evidence="7 9" id="KW-0234">DNA repair</keyword>
<dbReference type="InterPro" id="IPR005748">
    <property type="entry name" value="DNA_mismatch_repair_MutS"/>
</dbReference>
<dbReference type="Pfam" id="PF05190">
    <property type="entry name" value="MutS_IV"/>
    <property type="match status" value="1"/>
</dbReference>
<evidence type="ECO:0000256" key="6">
    <source>
        <dbReference type="ARBA" id="ARBA00023125"/>
    </source>
</evidence>
<gene>
    <name evidence="9" type="primary">mutS</name>
    <name evidence="13" type="ORF">SJ05684_c00280</name>
</gene>
<dbReference type="SUPFAM" id="SSF52540">
    <property type="entry name" value="P-loop containing nucleoside triphosphate hydrolases"/>
    <property type="match status" value="1"/>
</dbReference>